<protein>
    <submittedName>
        <fullName evidence="2">Uncharacterized protein</fullName>
    </submittedName>
</protein>
<reference evidence="2" key="1">
    <citation type="journal article" date="2021" name="Evol. Appl.">
        <title>The genome of the Pyrenean desman and the effects of bottlenecks and inbreeding on the genomic landscape of an endangered species.</title>
        <authorList>
            <person name="Escoda L."/>
            <person name="Castresana J."/>
        </authorList>
    </citation>
    <scope>NUCLEOTIDE SEQUENCE</scope>
    <source>
        <strain evidence="2">IBE-C5619</strain>
    </source>
</reference>
<feature type="region of interest" description="Disordered" evidence="1">
    <location>
        <begin position="1"/>
        <end position="111"/>
    </location>
</feature>
<organism evidence="2 3">
    <name type="scientific">Galemys pyrenaicus</name>
    <name type="common">Iberian desman</name>
    <name type="synonym">Pyrenean desman</name>
    <dbReference type="NCBI Taxonomy" id="202257"/>
    <lineage>
        <taxon>Eukaryota</taxon>
        <taxon>Metazoa</taxon>
        <taxon>Chordata</taxon>
        <taxon>Craniata</taxon>
        <taxon>Vertebrata</taxon>
        <taxon>Euteleostomi</taxon>
        <taxon>Mammalia</taxon>
        <taxon>Eutheria</taxon>
        <taxon>Laurasiatheria</taxon>
        <taxon>Eulipotyphla</taxon>
        <taxon>Talpidae</taxon>
        <taxon>Galemys</taxon>
    </lineage>
</organism>
<sequence>MTTEQGGSALEGARAGVSGSRAPGCAPPVPLPRGSGSAGPAGRFGRAPSRGGASLLGPREHCCGPPSGLEVPAAPTRAPAVRVARAHARRDVTARDAEPERGRAGPGRAAAARCSAPAGAACAAGRTSSAGRT</sequence>
<dbReference type="Proteomes" id="UP000700334">
    <property type="component" value="Unassembled WGS sequence"/>
</dbReference>
<comment type="caution">
    <text evidence="2">The sequence shown here is derived from an EMBL/GenBank/DDBJ whole genome shotgun (WGS) entry which is preliminary data.</text>
</comment>
<name>A0A8J6DI68_GALPY</name>
<evidence type="ECO:0000313" key="2">
    <source>
        <dbReference type="EMBL" id="KAG8509289.1"/>
    </source>
</evidence>
<keyword evidence="3" id="KW-1185">Reference proteome</keyword>
<evidence type="ECO:0000313" key="3">
    <source>
        <dbReference type="Proteomes" id="UP000700334"/>
    </source>
</evidence>
<accession>A0A8J6DI68</accession>
<gene>
    <name evidence="2" type="ORF">J0S82_001427</name>
</gene>
<feature type="compositionally biased region" description="Basic and acidic residues" evidence="1">
    <location>
        <begin position="89"/>
        <end position="103"/>
    </location>
</feature>
<evidence type="ECO:0000256" key="1">
    <source>
        <dbReference type="SAM" id="MobiDB-lite"/>
    </source>
</evidence>
<dbReference type="EMBL" id="JAGFMF010011956">
    <property type="protein sequence ID" value="KAG8509289.1"/>
    <property type="molecule type" value="Genomic_DNA"/>
</dbReference>
<dbReference type="AlphaFoldDB" id="A0A8J6DI68"/>
<feature type="compositionally biased region" description="Low complexity" evidence="1">
    <location>
        <begin position="71"/>
        <end position="83"/>
    </location>
</feature>
<proteinExistence type="predicted"/>